<accession>A0A382R412</accession>
<keyword evidence="2" id="KW-0808">Transferase</keyword>
<dbReference type="GO" id="GO:0009401">
    <property type="term" value="P:phosphoenolpyruvate-dependent sugar phosphotransferase system"/>
    <property type="evidence" value="ECO:0007669"/>
    <property type="project" value="InterPro"/>
</dbReference>
<dbReference type="AlphaFoldDB" id="A0A382R412"/>
<evidence type="ECO:0000313" key="4">
    <source>
        <dbReference type="EMBL" id="SVC91895.1"/>
    </source>
</evidence>
<feature type="non-terminal residue" evidence="4">
    <location>
        <position position="1"/>
    </location>
</feature>
<organism evidence="4">
    <name type="scientific">marine metagenome</name>
    <dbReference type="NCBI Taxonomy" id="408172"/>
    <lineage>
        <taxon>unclassified sequences</taxon>
        <taxon>metagenomes</taxon>
        <taxon>ecological metagenomes</taxon>
    </lineage>
</organism>
<dbReference type="EMBL" id="UINC01118637">
    <property type="protein sequence ID" value="SVC91895.1"/>
    <property type="molecule type" value="Genomic_DNA"/>
</dbReference>
<feature type="non-terminal residue" evidence="4">
    <location>
        <position position="75"/>
    </location>
</feature>
<evidence type="ECO:0000259" key="3">
    <source>
        <dbReference type="Pfam" id="PF05524"/>
    </source>
</evidence>
<protein>
    <recommendedName>
        <fullName evidence="3">Phosphotransferase system enzyme I N-terminal domain-containing protein</fullName>
    </recommendedName>
</protein>
<dbReference type="GO" id="GO:0016740">
    <property type="term" value="F:transferase activity"/>
    <property type="evidence" value="ECO:0007669"/>
    <property type="project" value="UniProtKB-KW"/>
</dbReference>
<dbReference type="Gene3D" id="1.10.274.10">
    <property type="entry name" value="PtsI, HPr-binding domain"/>
    <property type="match status" value="1"/>
</dbReference>
<comment type="similarity">
    <text evidence="1">Belongs to the PEP-utilizing enzyme family.</text>
</comment>
<evidence type="ECO:0000256" key="1">
    <source>
        <dbReference type="ARBA" id="ARBA00007837"/>
    </source>
</evidence>
<reference evidence="4" key="1">
    <citation type="submission" date="2018-05" db="EMBL/GenBank/DDBJ databases">
        <authorList>
            <person name="Lanie J.A."/>
            <person name="Ng W.-L."/>
            <person name="Kazmierczak K.M."/>
            <person name="Andrzejewski T.M."/>
            <person name="Davidsen T.M."/>
            <person name="Wayne K.J."/>
            <person name="Tettelin H."/>
            <person name="Glass J.I."/>
            <person name="Rusch D."/>
            <person name="Podicherti R."/>
            <person name="Tsui H.-C.T."/>
            <person name="Winkler M.E."/>
        </authorList>
    </citation>
    <scope>NUCLEOTIDE SEQUENCE</scope>
</reference>
<proteinExistence type="inferred from homology"/>
<evidence type="ECO:0000256" key="2">
    <source>
        <dbReference type="ARBA" id="ARBA00022679"/>
    </source>
</evidence>
<sequence length="75" mass="8409">VPAKRKTGEKMLRGIPVSQGVSCSHVVVLDRTRIDPAKAGILESELDEEENRLQASLVETRRQILAVQERLREAM</sequence>
<dbReference type="InterPro" id="IPR008731">
    <property type="entry name" value="PTS_EIN"/>
</dbReference>
<dbReference type="Pfam" id="PF05524">
    <property type="entry name" value="PEP-utilisers_N"/>
    <property type="match status" value="1"/>
</dbReference>
<feature type="domain" description="Phosphotransferase system enzyme I N-terminal" evidence="3">
    <location>
        <begin position="13"/>
        <end position="72"/>
    </location>
</feature>
<dbReference type="Gene3D" id="3.50.30.10">
    <property type="entry name" value="Phosphohistidine domain"/>
    <property type="match status" value="1"/>
</dbReference>
<name>A0A382R412_9ZZZZ</name>
<dbReference type="InterPro" id="IPR036618">
    <property type="entry name" value="PtsI_HPr-bd_sf"/>
</dbReference>
<gene>
    <name evidence="4" type="ORF">METZ01_LOCUS344749</name>
</gene>